<feature type="compositionally biased region" description="Basic and acidic residues" evidence="1">
    <location>
        <begin position="39"/>
        <end position="56"/>
    </location>
</feature>
<gene>
    <name evidence="2" type="ORF">NA56DRAFT_639830</name>
</gene>
<evidence type="ECO:0000313" key="3">
    <source>
        <dbReference type="Proteomes" id="UP000235672"/>
    </source>
</evidence>
<dbReference type="Proteomes" id="UP000235672">
    <property type="component" value="Unassembled WGS sequence"/>
</dbReference>
<dbReference type="STRING" id="1745343.A0A2J6QPF4"/>
<proteinExistence type="predicted"/>
<evidence type="ECO:0000256" key="1">
    <source>
        <dbReference type="SAM" id="MobiDB-lite"/>
    </source>
</evidence>
<evidence type="ECO:0008006" key="4">
    <source>
        <dbReference type="Google" id="ProtNLM"/>
    </source>
</evidence>
<dbReference type="OrthoDB" id="5154006at2759"/>
<feature type="compositionally biased region" description="Gly residues" evidence="1">
    <location>
        <begin position="115"/>
        <end position="125"/>
    </location>
</feature>
<protein>
    <recommendedName>
        <fullName evidence="4">Myb-like domain-containing protein</fullName>
    </recommendedName>
</protein>
<sequence>MKAENKSWKGIALEVGASKKDVQNRYKELTKSVGESESESEKKPEEKENDGEEKSTWDSSGGVDANGWTTIVDDDDPLLGPENANMPDFGALFEDFDEGKADGEGEKKDEEKGAGAWGTGNGGGNDWSKNDNGGNEWGNQNSADKSTDGDKKQKGRNKGKQQNNSGGNSWNSNRSGTTNNGSSTSSPWPTTNSSWYNDSHQSNNSFSFGAPFVDAPNPSLSQDLGSGSRSGGVSKLKPDGAWSEDDCEVLEWLMNRYNQDKWLHIQSGFYNWTKRMVSWEIIEQKFKDDGAL</sequence>
<organism evidence="2 3">
    <name type="scientific">Hyaloscypha hepaticicola</name>
    <dbReference type="NCBI Taxonomy" id="2082293"/>
    <lineage>
        <taxon>Eukaryota</taxon>
        <taxon>Fungi</taxon>
        <taxon>Dikarya</taxon>
        <taxon>Ascomycota</taxon>
        <taxon>Pezizomycotina</taxon>
        <taxon>Leotiomycetes</taxon>
        <taxon>Helotiales</taxon>
        <taxon>Hyaloscyphaceae</taxon>
        <taxon>Hyaloscypha</taxon>
    </lineage>
</organism>
<dbReference type="AlphaFoldDB" id="A0A2J6QPF4"/>
<feature type="compositionally biased region" description="Basic and acidic residues" evidence="1">
    <location>
        <begin position="98"/>
        <end position="113"/>
    </location>
</feature>
<reference evidence="2 3" key="1">
    <citation type="submission" date="2016-05" db="EMBL/GenBank/DDBJ databases">
        <title>A degradative enzymes factory behind the ericoid mycorrhizal symbiosis.</title>
        <authorList>
            <consortium name="DOE Joint Genome Institute"/>
            <person name="Martino E."/>
            <person name="Morin E."/>
            <person name="Grelet G."/>
            <person name="Kuo A."/>
            <person name="Kohler A."/>
            <person name="Daghino S."/>
            <person name="Barry K."/>
            <person name="Choi C."/>
            <person name="Cichocki N."/>
            <person name="Clum A."/>
            <person name="Copeland A."/>
            <person name="Hainaut M."/>
            <person name="Haridas S."/>
            <person name="Labutti K."/>
            <person name="Lindquist E."/>
            <person name="Lipzen A."/>
            <person name="Khouja H.-R."/>
            <person name="Murat C."/>
            <person name="Ohm R."/>
            <person name="Olson A."/>
            <person name="Spatafora J."/>
            <person name="Veneault-Fourrey C."/>
            <person name="Henrissat B."/>
            <person name="Grigoriev I."/>
            <person name="Martin F."/>
            <person name="Perotto S."/>
        </authorList>
    </citation>
    <scope>NUCLEOTIDE SEQUENCE [LARGE SCALE GENOMIC DNA]</scope>
    <source>
        <strain evidence="2 3">UAMH 7357</strain>
    </source>
</reference>
<accession>A0A2J6QPF4</accession>
<evidence type="ECO:0000313" key="2">
    <source>
        <dbReference type="EMBL" id="PMD28149.1"/>
    </source>
</evidence>
<name>A0A2J6QPF4_9HELO</name>
<feature type="compositionally biased region" description="Polar residues" evidence="1">
    <location>
        <begin position="195"/>
        <end position="207"/>
    </location>
</feature>
<feature type="compositionally biased region" description="Basic and acidic residues" evidence="1">
    <location>
        <begin position="17"/>
        <end position="30"/>
    </location>
</feature>
<feature type="compositionally biased region" description="Low complexity" evidence="1">
    <location>
        <begin position="160"/>
        <end position="194"/>
    </location>
</feature>
<feature type="compositionally biased region" description="Polar residues" evidence="1">
    <location>
        <begin position="218"/>
        <end position="227"/>
    </location>
</feature>
<keyword evidence="3" id="KW-1185">Reference proteome</keyword>
<feature type="region of interest" description="Disordered" evidence="1">
    <location>
        <begin position="1"/>
        <end position="241"/>
    </location>
</feature>
<feature type="compositionally biased region" description="Polar residues" evidence="1">
    <location>
        <begin position="130"/>
        <end position="144"/>
    </location>
</feature>
<dbReference type="EMBL" id="KZ613464">
    <property type="protein sequence ID" value="PMD28149.1"/>
    <property type="molecule type" value="Genomic_DNA"/>
</dbReference>